<dbReference type="InterPro" id="IPR029479">
    <property type="entry name" value="Nitroreductase"/>
</dbReference>
<sequence>MEILEIIRTRRSIRHYESQPVEEDKINTVLEAARWAPSWSNTQCWRFIVVRDEAMKSRLAETLTQWNSARSASSVTQAPVVIVACAELGKSGFKDGVLSTDRDDWYVFDVALAVQNLVLVAHSLGLGTLHIGAFDAGEAARVLKVPPGVVVIEMIPLGYAERVGKTPRRKELSEIVFYESYGQK</sequence>
<dbReference type="GO" id="GO:0016491">
    <property type="term" value="F:oxidoreductase activity"/>
    <property type="evidence" value="ECO:0007669"/>
    <property type="project" value="UniProtKB-KW"/>
</dbReference>
<dbReference type="AlphaFoldDB" id="X1L179"/>
<dbReference type="PANTHER" id="PTHR43673:SF10">
    <property type="entry name" value="NADH DEHYDROGENASE_NAD(P)H NITROREDUCTASE XCC3605-RELATED"/>
    <property type="match status" value="1"/>
</dbReference>
<dbReference type="PANTHER" id="PTHR43673">
    <property type="entry name" value="NAD(P)H NITROREDUCTASE YDGI-RELATED"/>
    <property type="match status" value="1"/>
</dbReference>
<keyword evidence="2" id="KW-0560">Oxidoreductase</keyword>
<evidence type="ECO:0000256" key="2">
    <source>
        <dbReference type="ARBA" id="ARBA00023002"/>
    </source>
</evidence>
<accession>X1L179</accession>
<dbReference type="EMBL" id="BARV01001438">
    <property type="protein sequence ID" value="GAH96194.1"/>
    <property type="molecule type" value="Genomic_DNA"/>
</dbReference>
<dbReference type="Pfam" id="PF00881">
    <property type="entry name" value="Nitroreductase"/>
    <property type="match status" value="1"/>
</dbReference>
<comment type="caution">
    <text evidence="4">The sequence shown here is derived from an EMBL/GenBank/DDBJ whole genome shotgun (WGS) entry which is preliminary data.</text>
</comment>
<gene>
    <name evidence="4" type="ORF">S06H3_04174</name>
</gene>
<evidence type="ECO:0000259" key="3">
    <source>
        <dbReference type="Pfam" id="PF00881"/>
    </source>
</evidence>
<dbReference type="SUPFAM" id="SSF55469">
    <property type="entry name" value="FMN-dependent nitroreductase-like"/>
    <property type="match status" value="1"/>
</dbReference>
<organism evidence="4">
    <name type="scientific">marine sediment metagenome</name>
    <dbReference type="NCBI Taxonomy" id="412755"/>
    <lineage>
        <taxon>unclassified sequences</taxon>
        <taxon>metagenomes</taxon>
        <taxon>ecological metagenomes</taxon>
    </lineage>
</organism>
<evidence type="ECO:0000313" key="4">
    <source>
        <dbReference type="EMBL" id="GAH96194.1"/>
    </source>
</evidence>
<dbReference type="Gene3D" id="3.40.109.10">
    <property type="entry name" value="NADH Oxidase"/>
    <property type="match status" value="1"/>
</dbReference>
<proteinExistence type="inferred from homology"/>
<evidence type="ECO:0000256" key="1">
    <source>
        <dbReference type="ARBA" id="ARBA00007118"/>
    </source>
</evidence>
<comment type="similarity">
    <text evidence="1">Belongs to the nitroreductase family.</text>
</comment>
<protein>
    <recommendedName>
        <fullName evidence="3">Nitroreductase domain-containing protein</fullName>
    </recommendedName>
</protein>
<reference evidence="4" key="1">
    <citation type="journal article" date="2014" name="Front. Microbiol.">
        <title>High frequency of phylogenetically diverse reductive dehalogenase-homologous genes in deep subseafloor sedimentary metagenomes.</title>
        <authorList>
            <person name="Kawai M."/>
            <person name="Futagami T."/>
            <person name="Toyoda A."/>
            <person name="Takaki Y."/>
            <person name="Nishi S."/>
            <person name="Hori S."/>
            <person name="Arai W."/>
            <person name="Tsubouchi T."/>
            <person name="Morono Y."/>
            <person name="Uchiyama I."/>
            <person name="Ito T."/>
            <person name="Fujiyama A."/>
            <person name="Inagaki F."/>
            <person name="Takami H."/>
        </authorList>
    </citation>
    <scope>NUCLEOTIDE SEQUENCE</scope>
    <source>
        <strain evidence="4">Expedition CK06-06</strain>
    </source>
</reference>
<name>X1L179_9ZZZZ</name>
<feature type="domain" description="Nitroreductase" evidence="3">
    <location>
        <begin position="7"/>
        <end position="159"/>
    </location>
</feature>
<dbReference type="InterPro" id="IPR000415">
    <property type="entry name" value="Nitroreductase-like"/>
</dbReference>